<evidence type="ECO:0000256" key="1">
    <source>
        <dbReference type="SAM" id="SignalP"/>
    </source>
</evidence>
<keyword evidence="1" id="KW-0732">Signal</keyword>
<name>A0A8J2PKL5_9HEXA</name>
<feature type="signal peptide" evidence="1">
    <location>
        <begin position="1"/>
        <end position="16"/>
    </location>
</feature>
<dbReference type="GO" id="GO:0005886">
    <property type="term" value="C:plasma membrane"/>
    <property type="evidence" value="ECO:0007669"/>
    <property type="project" value="TreeGrafter"/>
</dbReference>
<accession>A0A8J2PKL5</accession>
<feature type="domain" description="O-acyltransferase WSD1 C-terminal" evidence="2">
    <location>
        <begin position="336"/>
        <end position="458"/>
    </location>
</feature>
<protein>
    <recommendedName>
        <fullName evidence="2">O-acyltransferase WSD1 C-terminal domain-containing protein</fullName>
    </recommendedName>
</protein>
<organism evidence="3 4">
    <name type="scientific">Allacma fusca</name>
    <dbReference type="NCBI Taxonomy" id="39272"/>
    <lineage>
        <taxon>Eukaryota</taxon>
        <taxon>Metazoa</taxon>
        <taxon>Ecdysozoa</taxon>
        <taxon>Arthropoda</taxon>
        <taxon>Hexapoda</taxon>
        <taxon>Collembola</taxon>
        <taxon>Symphypleona</taxon>
        <taxon>Sminthuridae</taxon>
        <taxon>Allacma</taxon>
    </lineage>
</organism>
<evidence type="ECO:0000313" key="3">
    <source>
        <dbReference type="EMBL" id="CAG7834268.1"/>
    </source>
</evidence>
<dbReference type="EMBL" id="CAJVCH010570173">
    <property type="protein sequence ID" value="CAG7834268.1"/>
    <property type="molecule type" value="Genomic_DNA"/>
</dbReference>
<dbReference type="GO" id="GO:0008374">
    <property type="term" value="F:O-acyltransferase activity"/>
    <property type="evidence" value="ECO:0007669"/>
    <property type="project" value="InterPro"/>
</dbReference>
<evidence type="ECO:0000259" key="2">
    <source>
        <dbReference type="Pfam" id="PF06974"/>
    </source>
</evidence>
<comment type="caution">
    <text evidence="3">The sequence shown here is derived from an EMBL/GenBank/DDBJ whole genome shotgun (WGS) entry which is preliminary data.</text>
</comment>
<dbReference type="InterPro" id="IPR045034">
    <property type="entry name" value="O-acyltransferase_WSD1-like"/>
</dbReference>
<dbReference type="PANTHER" id="PTHR31650:SF1">
    <property type="entry name" value="WAX ESTER SYNTHASE_DIACYLGLYCEROL ACYLTRANSFERASE 4-RELATED"/>
    <property type="match status" value="1"/>
</dbReference>
<dbReference type="InterPro" id="IPR009721">
    <property type="entry name" value="O-acyltransferase_WSD1_C"/>
</dbReference>
<dbReference type="Proteomes" id="UP000708208">
    <property type="component" value="Unassembled WGS sequence"/>
</dbReference>
<evidence type="ECO:0000313" key="4">
    <source>
        <dbReference type="Proteomes" id="UP000708208"/>
    </source>
</evidence>
<gene>
    <name evidence="3" type="ORF">AFUS01_LOCUS43791</name>
</gene>
<keyword evidence="4" id="KW-1185">Reference proteome</keyword>
<feature type="chain" id="PRO_5035231532" description="O-acyltransferase WSD1 C-terminal domain-containing protein" evidence="1">
    <location>
        <begin position="17"/>
        <end position="484"/>
    </location>
</feature>
<sequence>MPAILLIVVVNECVRAAVSMLIYFQFKGKYQLVENGEDNVWGYQSPGGGNCRNVLFIAVYENQIDGYRYRSKFSEEVINFVAPDGSRPYLKLKKIFTRAKGYYCWKEDETFDISRHVIILPEDEVVTETDLFHLLEEKYSKDMDETMPQWQEIIIPRFQYDQYKGVLNGGNKNGKLQSARILRFHHSYGDAGSWLLLYSFCMAGGKIPYAVNPLKGYPVPAGLKFLYFVNAIIFSTTSALKATWNGRHMNNRLVTPQYSGEKFYAWSEALDLNILKEIKVKTKTSISIILASIVAGALRAYGQKYPHPEKKESFGDESYIGAVAAVLPYPNYNLRNRFTIFNFPVPTGDMTSSSRLKLTYNKGVEFAQSPEPIVNYLMFNFFGRLPIAIHNYVMRSCGTPIIFSNLPGASETFSLWDDAVAEGGAWVPLLTTAGLSIAAAGYKNNLRFCGVTDSACMRKSELNFILYAIQAEIEQLAEETVGSV</sequence>
<dbReference type="OrthoDB" id="619536at2759"/>
<proteinExistence type="predicted"/>
<dbReference type="Pfam" id="PF06974">
    <property type="entry name" value="WS_DGAT_C"/>
    <property type="match status" value="1"/>
</dbReference>
<dbReference type="GO" id="GO:0019432">
    <property type="term" value="P:triglyceride biosynthetic process"/>
    <property type="evidence" value="ECO:0007669"/>
    <property type="project" value="TreeGrafter"/>
</dbReference>
<reference evidence="3" key="1">
    <citation type="submission" date="2021-06" db="EMBL/GenBank/DDBJ databases">
        <authorList>
            <person name="Hodson N. C."/>
            <person name="Mongue J. A."/>
            <person name="Jaron S. K."/>
        </authorList>
    </citation>
    <scope>NUCLEOTIDE SEQUENCE</scope>
</reference>
<dbReference type="PANTHER" id="PTHR31650">
    <property type="entry name" value="O-ACYLTRANSFERASE (WSD1-LIKE) FAMILY PROTEIN"/>
    <property type="match status" value="1"/>
</dbReference>
<dbReference type="AlphaFoldDB" id="A0A8J2PKL5"/>